<evidence type="ECO:0000313" key="4">
    <source>
        <dbReference type="Proteomes" id="UP000190037"/>
    </source>
</evidence>
<comment type="caution">
    <text evidence="3">The sequence shown here is derived from an EMBL/GenBank/DDBJ whole genome shotgun (WGS) entry which is preliminary data.</text>
</comment>
<accession>A0A1T3NWP9</accession>
<feature type="compositionally biased region" description="Basic residues" evidence="1">
    <location>
        <begin position="1"/>
        <end position="10"/>
    </location>
</feature>
<feature type="region of interest" description="Disordered" evidence="1">
    <location>
        <begin position="1"/>
        <end position="97"/>
    </location>
</feature>
<feature type="compositionally biased region" description="Basic and acidic residues" evidence="1">
    <location>
        <begin position="69"/>
        <end position="83"/>
    </location>
</feature>
<proteinExistence type="predicted"/>
<organism evidence="3 4">
    <name type="scientific">Embleya scabrispora</name>
    <dbReference type="NCBI Taxonomy" id="159449"/>
    <lineage>
        <taxon>Bacteria</taxon>
        <taxon>Bacillati</taxon>
        <taxon>Actinomycetota</taxon>
        <taxon>Actinomycetes</taxon>
        <taxon>Kitasatosporales</taxon>
        <taxon>Streptomycetaceae</taxon>
        <taxon>Embleya</taxon>
    </lineage>
</organism>
<evidence type="ECO:0000313" key="3">
    <source>
        <dbReference type="EMBL" id="OPC81101.1"/>
    </source>
</evidence>
<sequence>MGGRPRRRSRAGTAPGLASPRATAGARAPPCTVAHRPHRSDPDGVPPTAPRSAGRKSGGNPAGSARVVPQRDGRTEVSHRNHDTTATTTAGGWRTSSYSGEANLCLATIMLGKAVAVRDTKAEDGPVQTYDASAWSAMIRVLKRP</sequence>
<evidence type="ECO:0000256" key="1">
    <source>
        <dbReference type="SAM" id="MobiDB-lite"/>
    </source>
</evidence>
<dbReference type="Proteomes" id="UP000190037">
    <property type="component" value="Unassembled WGS sequence"/>
</dbReference>
<dbReference type="AlphaFoldDB" id="A0A1T3NWP9"/>
<evidence type="ECO:0000259" key="2">
    <source>
        <dbReference type="Pfam" id="PF04149"/>
    </source>
</evidence>
<keyword evidence="4" id="KW-1185">Reference proteome</keyword>
<reference evidence="3 4" key="1">
    <citation type="submission" date="2017-03" db="EMBL/GenBank/DDBJ databases">
        <title>Draft genome sequence of Streptomyces scabrisporus NF3, endophyte isolated from Amphipterygium adstringens.</title>
        <authorList>
            <person name="Vazquez M."/>
            <person name="Ceapa C.D."/>
            <person name="Rodriguez Luna D."/>
            <person name="Sanchez Esquivel S."/>
        </authorList>
    </citation>
    <scope>NUCLEOTIDE SEQUENCE [LARGE SCALE GENOMIC DNA]</scope>
    <source>
        <strain evidence="3 4">NF3</strain>
    </source>
</reference>
<name>A0A1T3NWP9_9ACTN</name>
<feature type="domain" description="DUF397" evidence="2">
    <location>
        <begin position="92"/>
        <end position="142"/>
    </location>
</feature>
<dbReference type="Pfam" id="PF04149">
    <property type="entry name" value="DUF397"/>
    <property type="match status" value="1"/>
</dbReference>
<protein>
    <recommendedName>
        <fullName evidence="2">DUF397 domain-containing protein</fullName>
    </recommendedName>
</protein>
<gene>
    <name evidence="3" type="ORF">B4N89_09185</name>
</gene>
<dbReference type="InterPro" id="IPR007278">
    <property type="entry name" value="DUF397"/>
</dbReference>
<dbReference type="STRING" id="159449.B4N89_09185"/>
<dbReference type="EMBL" id="MWQN01000001">
    <property type="protein sequence ID" value="OPC81101.1"/>
    <property type="molecule type" value="Genomic_DNA"/>
</dbReference>